<keyword evidence="1" id="KW-0732">Signal</keyword>
<reference evidence="3" key="2">
    <citation type="submission" date="2010-03" db="EMBL/GenBank/DDBJ databases">
        <title>The genome sequence of Coccidioides posadasii strain Silveira.</title>
        <authorList>
            <consortium name="The Broad Institute Genome Sequencing Center for Infectious Disease"/>
            <person name="Neafsey D."/>
            <person name="Orbach M."/>
            <person name="Henn M.R."/>
            <person name="Cole G.T."/>
            <person name="Galgiani J."/>
            <person name="Gardner M.J."/>
            <person name="Kirkland T.N."/>
            <person name="Taylor J.W."/>
            <person name="Young S.K."/>
            <person name="Zeng Q."/>
            <person name="Koehrsen M."/>
            <person name="Alvarado L."/>
            <person name="Berlin A."/>
            <person name="Borenstein D."/>
            <person name="Chapman S.B."/>
            <person name="Chen Z."/>
            <person name="Engels R."/>
            <person name="Freedman E."/>
            <person name="Gellesch M."/>
            <person name="Goldberg J."/>
            <person name="Griggs A."/>
            <person name="Gujja S."/>
            <person name="Heilman E."/>
            <person name="Heiman D."/>
            <person name="Howarth C."/>
            <person name="Jen D."/>
            <person name="Larson L."/>
            <person name="Mehta T."/>
            <person name="Neiman D."/>
            <person name="Park D."/>
            <person name="Pearson M."/>
            <person name="Richards J."/>
            <person name="Roberts A."/>
            <person name="Saif S."/>
            <person name="Shea T."/>
            <person name="Shenoy N."/>
            <person name="Sisk P."/>
            <person name="Stolte C."/>
            <person name="Sykes S."/>
            <person name="Walk T."/>
            <person name="White J."/>
            <person name="Yandava C."/>
            <person name="Haas B."/>
            <person name="Nusbaum C."/>
            <person name="Birren B."/>
        </authorList>
    </citation>
    <scope>NUCLEOTIDE SEQUENCE [LARGE SCALE GENOMIC DNA]</scope>
    <source>
        <strain evidence="3">RMSCC 757 / Silveira</strain>
    </source>
</reference>
<reference evidence="3" key="1">
    <citation type="journal article" date="2010" name="Genome Res.">
        <title>Population genomic sequencing of Coccidioides fungi reveals recent hybridization and transposon control.</title>
        <authorList>
            <person name="Neafsey D.E."/>
            <person name="Barker B.M."/>
            <person name="Sharpton T.J."/>
            <person name="Stajich J.E."/>
            <person name="Park D.J."/>
            <person name="Whiston E."/>
            <person name="Hung C.-Y."/>
            <person name="McMahan C."/>
            <person name="White J."/>
            <person name="Sykes S."/>
            <person name="Heiman D."/>
            <person name="Young S."/>
            <person name="Zeng Q."/>
            <person name="Abouelleil A."/>
            <person name="Aftuck L."/>
            <person name="Bessette D."/>
            <person name="Brown A."/>
            <person name="FitzGerald M."/>
            <person name="Lui A."/>
            <person name="Macdonald J.P."/>
            <person name="Priest M."/>
            <person name="Orbach M.J."/>
            <person name="Galgiani J.N."/>
            <person name="Kirkland T.N."/>
            <person name="Cole G.T."/>
            <person name="Birren B.W."/>
            <person name="Henn M.R."/>
            <person name="Taylor J.W."/>
            <person name="Rounsley S.D."/>
        </authorList>
    </citation>
    <scope>NUCLEOTIDE SEQUENCE [LARGE SCALE GENOMIC DNA]</scope>
    <source>
        <strain evidence="3">RMSCC 757 / Silveira</strain>
    </source>
</reference>
<dbReference type="HOGENOM" id="CLU_1337398_0_0_1"/>
<accession>E9DA49</accession>
<gene>
    <name evidence="2" type="ORF">CPSG_06739</name>
</gene>
<evidence type="ECO:0000313" key="2">
    <source>
        <dbReference type="EMBL" id="EFW16780.1"/>
    </source>
</evidence>
<dbReference type="EMBL" id="GL636496">
    <property type="protein sequence ID" value="EFW16780.1"/>
    <property type="molecule type" value="Genomic_DNA"/>
</dbReference>
<evidence type="ECO:0000256" key="1">
    <source>
        <dbReference type="SAM" id="SignalP"/>
    </source>
</evidence>
<keyword evidence="3" id="KW-1185">Reference proteome</keyword>
<feature type="signal peptide" evidence="1">
    <location>
        <begin position="1"/>
        <end position="21"/>
    </location>
</feature>
<dbReference type="AlphaFoldDB" id="E9DA49"/>
<dbReference type="VEuPathDB" id="FungiDB:CPSG_06739"/>
<dbReference type="Proteomes" id="UP000002497">
    <property type="component" value="Unassembled WGS sequence"/>
</dbReference>
<feature type="chain" id="PRO_5003237368" evidence="1">
    <location>
        <begin position="22"/>
        <end position="205"/>
    </location>
</feature>
<protein>
    <submittedName>
        <fullName evidence="2">Predicted protein</fullName>
    </submittedName>
</protein>
<proteinExistence type="predicted"/>
<evidence type="ECO:0000313" key="3">
    <source>
        <dbReference type="Proteomes" id="UP000002497"/>
    </source>
</evidence>
<name>E9DA49_COCPS</name>
<organism evidence="3">
    <name type="scientific">Coccidioides posadasii (strain RMSCC 757 / Silveira)</name>
    <name type="common">Valley fever fungus</name>
    <dbReference type="NCBI Taxonomy" id="443226"/>
    <lineage>
        <taxon>Eukaryota</taxon>
        <taxon>Fungi</taxon>
        <taxon>Dikarya</taxon>
        <taxon>Ascomycota</taxon>
        <taxon>Pezizomycotina</taxon>
        <taxon>Eurotiomycetes</taxon>
        <taxon>Eurotiomycetidae</taxon>
        <taxon>Onygenales</taxon>
        <taxon>Onygenaceae</taxon>
        <taxon>Coccidioides</taxon>
    </lineage>
</organism>
<sequence length="205" mass="22413">MPSASLFCVIIYLSLLSVCMSVLHPTPDHHLSIRVRNAVLLPIAFSEASFPFSSRGVLTQILGSNTVQSNCFMKHTSAQMDQCAFVLPLRQLTKYPTDSSPVRHPVAISILNSSFLGSGRATPVRLCIPHCIISFRVPHPAVAIRIQGDRGAEIKRSSSPFSPDRLNIAPLPVSPIPRYQEDGSAYIFPKWIFPPPQGGVDKGLL</sequence>